<feature type="region of interest" description="Disordered" evidence="5">
    <location>
        <begin position="113"/>
        <end position="149"/>
    </location>
</feature>
<feature type="compositionally biased region" description="Polar residues" evidence="5">
    <location>
        <begin position="23"/>
        <end position="46"/>
    </location>
</feature>
<evidence type="ECO:0000256" key="2">
    <source>
        <dbReference type="ARBA" id="ARBA00004906"/>
    </source>
</evidence>
<comment type="caution">
    <text evidence="7">The sequence shown here is derived from an EMBL/GenBank/DDBJ whole genome shotgun (WGS) entry which is preliminary data.</text>
</comment>
<dbReference type="GO" id="GO:0022008">
    <property type="term" value="P:neurogenesis"/>
    <property type="evidence" value="ECO:0007669"/>
    <property type="project" value="TreeGrafter"/>
</dbReference>
<feature type="domain" description="BTB" evidence="6">
    <location>
        <begin position="423"/>
        <end position="505"/>
    </location>
</feature>
<evidence type="ECO:0000259" key="6">
    <source>
        <dbReference type="PROSITE" id="PS50097"/>
    </source>
</evidence>
<dbReference type="SMART" id="SM00875">
    <property type="entry name" value="BACK"/>
    <property type="match status" value="1"/>
</dbReference>
<dbReference type="Pfam" id="PF08005">
    <property type="entry name" value="PHR"/>
    <property type="match status" value="1"/>
</dbReference>
<dbReference type="Pfam" id="PF00651">
    <property type="entry name" value="BTB"/>
    <property type="match status" value="1"/>
</dbReference>
<dbReference type="PANTHER" id="PTHR45774:SF3">
    <property type="entry name" value="BTB (POZ) DOMAIN-CONTAINING 2B-RELATED"/>
    <property type="match status" value="1"/>
</dbReference>
<dbReference type="GO" id="GO:0005829">
    <property type="term" value="C:cytosol"/>
    <property type="evidence" value="ECO:0007669"/>
    <property type="project" value="TreeGrafter"/>
</dbReference>
<feature type="region of interest" description="Disordered" evidence="5">
    <location>
        <begin position="1"/>
        <end position="46"/>
    </location>
</feature>
<dbReference type="InterPro" id="IPR000210">
    <property type="entry name" value="BTB/POZ_dom"/>
</dbReference>
<feature type="region of interest" description="Disordered" evidence="5">
    <location>
        <begin position="202"/>
        <end position="225"/>
    </location>
</feature>
<evidence type="ECO:0000256" key="5">
    <source>
        <dbReference type="SAM" id="MobiDB-lite"/>
    </source>
</evidence>
<gene>
    <name evidence="7" type="primary">BTBD1</name>
    <name evidence="7" type="ORF">DERF_003090</name>
</gene>
<dbReference type="PROSITE" id="PS50097">
    <property type="entry name" value="BTB"/>
    <property type="match status" value="1"/>
</dbReference>
<dbReference type="InterPro" id="IPR038648">
    <property type="entry name" value="PHR_sf"/>
</dbReference>
<dbReference type="Gene3D" id="3.30.710.10">
    <property type="entry name" value="Potassium Channel Kv1.1, Chain A"/>
    <property type="match status" value="1"/>
</dbReference>
<dbReference type="InterPro" id="IPR011705">
    <property type="entry name" value="BACK"/>
</dbReference>
<comment type="pathway">
    <text evidence="2">Protein modification; protein ubiquitination.</text>
</comment>
<dbReference type="Pfam" id="PF07707">
    <property type="entry name" value="BACK"/>
    <property type="match status" value="1"/>
</dbReference>
<dbReference type="Proteomes" id="UP000790347">
    <property type="component" value="Unassembled WGS sequence"/>
</dbReference>
<keyword evidence="8" id="KW-1185">Reference proteome</keyword>
<name>A0A922LA83_DERFA</name>
<comment type="subcellular location">
    <subcellularLocation>
        <location evidence="1">Cytoplasm</location>
    </subcellularLocation>
</comment>
<dbReference type="SMART" id="SM00225">
    <property type="entry name" value="BTB"/>
    <property type="match status" value="1"/>
</dbReference>
<evidence type="ECO:0000313" key="8">
    <source>
        <dbReference type="Proteomes" id="UP000790347"/>
    </source>
</evidence>
<keyword evidence="4" id="KW-0833">Ubl conjugation pathway</keyword>
<dbReference type="Gene3D" id="1.25.40.420">
    <property type="match status" value="1"/>
</dbReference>
<sequence>MFKKDNDPNSSHRKSVSGILKKSISTNKTNVASKSNAQTSFSNKNDVCSMNDLKAKINVEFESNDSTEVSSQSINDVNKEEMPTSTATEKCIILPSTSKQMSKLNLVLNNLNQKPMDQSSDDDEQSLDSSSSQIFSNSGNGNHPIIDPQSSALRINNNANSIQLSSSTDSEDFDFITDFNNITVSNIPPNNLSMDPMRPVNHKCSKQSHSSLVGHEHQSTSNDIPMIRNCSSIPNNMNFLKHCLKTIEMNITSKTNRIADFGSNNNTCLNSNCSSMINSLAYNCNHKCNCNNHLHHSQYQHQPLHNIRTTGPSLLEQHMNQQLIKSNYQQQKDNGNNLEMISSIQATKIISNHSNIDNINSSNTNLTSTAVTTLTSSSTGLPVSALTAMESPKILNNRSHNWQAYMPTLKHRMATIFNRDILADVYFLVGKKSKTRFAAHKFVLSIGSAVFNAMFNGLLSKSSDCGDRIDGTEDDTHEIELPDIEPEAFKALLRFLYLDEVDIDAETVMTTLYAAKKYEILSLEAECVNFLKANLNPENAFMLLTQARLFDETNLAELCLDTIDKHTINSLQSEYFLDIDLNTLKIVLGRDTLRIREASLFAAILKWAESECIRKNLQVNTENKRQILGDAVYLLRFPLMTIEEFAMTAAQSGLLTDKEVVNLFLYYTIDSKCAIPFSFEPRCCITGEEYSVNRFQRTESRWGYSGSSDRIRFLTDRPIFVIGFGLYGSIQGQSEYEAIIEIIHTGSEKVIASNNTRFMSDGSDSTFKVMFQYPVEISQNTNYTACATLKGIDSYYGTNGCRTLTVNLDKGHNGKDTVTFQFSYAAGCNNGTSIEDGQIPEILFYV</sequence>
<dbReference type="SUPFAM" id="SSF54695">
    <property type="entry name" value="POZ domain"/>
    <property type="match status" value="1"/>
</dbReference>
<reference evidence="7" key="1">
    <citation type="submission" date="2013-05" db="EMBL/GenBank/DDBJ databases">
        <authorList>
            <person name="Yim A.K.Y."/>
            <person name="Chan T.F."/>
            <person name="Ji K.M."/>
            <person name="Liu X.Y."/>
            <person name="Zhou J.W."/>
            <person name="Li R.Q."/>
            <person name="Yang K.Y."/>
            <person name="Li J."/>
            <person name="Li M."/>
            <person name="Law P.T.W."/>
            <person name="Wu Y.L."/>
            <person name="Cai Z.L."/>
            <person name="Qin H."/>
            <person name="Bao Y."/>
            <person name="Leung R.K.K."/>
            <person name="Ng P.K.S."/>
            <person name="Zou J."/>
            <person name="Zhong X.J."/>
            <person name="Ran P.X."/>
            <person name="Zhong N.S."/>
            <person name="Liu Z.G."/>
            <person name="Tsui S.K.W."/>
        </authorList>
    </citation>
    <scope>NUCLEOTIDE SEQUENCE</scope>
    <source>
        <strain evidence="7">Derf</strain>
        <tissue evidence="7">Whole organism</tissue>
    </source>
</reference>
<dbReference type="PANTHER" id="PTHR45774">
    <property type="entry name" value="BTB/POZ DOMAIN-CONTAINING"/>
    <property type="match status" value="1"/>
</dbReference>
<organism evidence="7 8">
    <name type="scientific">Dermatophagoides farinae</name>
    <name type="common">American house dust mite</name>
    <dbReference type="NCBI Taxonomy" id="6954"/>
    <lineage>
        <taxon>Eukaryota</taxon>
        <taxon>Metazoa</taxon>
        <taxon>Ecdysozoa</taxon>
        <taxon>Arthropoda</taxon>
        <taxon>Chelicerata</taxon>
        <taxon>Arachnida</taxon>
        <taxon>Acari</taxon>
        <taxon>Acariformes</taxon>
        <taxon>Sarcoptiformes</taxon>
        <taxon>Astigmata</taxon>
        <taxon>Psoroptidia</taxon>
        <taxon>Analgoidea</taxon>
        <taxon>Pyroglyphidae</taxon>
        <taxon>Dermatophagoidinae</taxon>
        <taxon>Dermatophagoides</taxon>
    </lineage>
</organism>
<accession>A0A922LA83</accession>
<dbReference type="InterPro" id="IPR011333">
    <property type="entry name" value="SKP1/BTB/POZ_sf"/>
</dbReference>
<dbReference type="InterPro" id="IPR012983">
    <property type="entry name" value="PHR"/>
</dbReference>
<dbReference type="EMBL" id="ASGP02000001">
    <property type="protein sequence ID" value="KAH9529196.1"/>
    <property type="molecule type" value="Genomic_DNA"/>
</dbReference>
<feature type="compositionally biased region" description="Low complexity" evidence="5">
    <location>
        <begin position="127"/>
        <end position="138"/>
    </location>
</feature>
<evidence type="ECO:0000256" key="4">
    <source>
        <dbReference type="ARBA" id="ARBA00022786"/>
    </source>
</evidence>
<protein>
    <submittedName>
        <fullName evidence="7">BTB/POZ domain-containing protein 1</fullName>
    </submittedName>
</protein>
<dbReference type="FunFam" id="1.25.40.420:FF:000008">
    <property type="entry name" value="BTB/POZ domain-containing protein POB1"/>
    <property type="match status" value="1"/>
</dbReference>
<keyword evidence="3" id="KW-0963">Cytoplasm</keyword>
<reference evidence="7" key="2">
    <citation type="journal article" date="2022" name="Res Sq">
        <title>Comparative Genomics Reveals Insights into the Divergent Evolution of Astigmatic Mites and Household Pest Adaptations.</title>
        <authorList>
            <person name="Xiong Q."/>
            <person name="Wan A.T.-Y."/>
            <person name="Liu X.-Y."/>
            <person name="Fung C.S.-H."/>
            <person name="Xiao X."/>
            <person name="Malainual N."/>
            <person name="Hou J."/>
            <person name="Wang L."/>
            <person name="Wang M."/>
            <person name="Yang K."/>
            <person name="Cui Y."/>
            <person name="Leung E."/>
            <person name="Nong W."/>
            <person name="Shin S.-K."/>
            <person name="Au S."/>
            <person name="Jeong K.Y."/>
            <person name="Chew F.T."/>
            <person name="Hui J."/>
            <person name="Leung T.F."/>
            <person name="Tungtrongchitr A."/>
            <person name="Zhong N."/>
            <person name="Liu Z."/>
            <person name="Tsui S."/>
        </authorList>
    </citation>
    <scope>NUCLEOTIDE SEQUENCE</scope>
    <source>
        <strain evidence="7">Derf</strain>
        <tissue evidence="7">Whole organism</tissue>
    </source>
</reference>
<evidence type="ECO:0000256" key="3">
    <source>
        <dbReference type="ARBA" id="ARBA00022490"/>
    </source>
</evidence>
<dbReference type="Gene3D" id="2.60.120.820">
    <property type="entry name" value="PHR domain"/>
    <property type="match status" value="1"/>
</dbReference>
<evidence type="ECO:0000313" key="7">
    <source>
        <dbReference type="EMBL" id="KAH9529196.1"/>
    </source>
</evidence>
<dbReference type="AlphaFoldDB" id="A0A922LA83"/>
<dbReference type="GO" id="GO:0000932">
    <property type="term" value="C:P-body"/>
    <property type="evidence" value="ECO:0007669"/>
    <property type="project" value="TreeGrafter"/>
</dbReference>
<proteinExistence type="predicted"/>
<evidence type="ECO:0000256" key="1">
    <source>
        <dbReference type="ARBA" id="ARBA00004496"/>
    </source>
</evidence>